<reference evidence="1 2" key="1">
    <citation type="submission" date="2020-08" db="EMBL/GenBank/DDBJ databases">
        <authorList>
            <person name="Sorensen M.C.H."/>
        </authorList>
    </citation>
    <scope>NUCLEOTIDE SEQUENCE [LARGE SCALE GENOMIC DNA]</scope>
</reference>
<evidence type="ECO:0000313" key="2">
    <source>
        <dbReference type="Proteomes" id="UP000595909"/>
    </source>
</evidence>
<keyword evidence="2" id="KW-1185">Reference proteome</keyword>
<sequence length="173" mass="20773">MNKKQFNLIKERLTDWRNERGLTYENQREGFLGNVFEEVSEYFRAKDDLERVDALCDIAIFYLNSFDIKYDNQKFLMTDDINIHSIINRSYNMINIVSIRTYLVNSNGYSFIAILENFFNNLGFNFYKCMLQTIKEIESRTGHYDEKLKKFIKDTSDEAKSKWYKADYESCRL</sequence>
<dbReference type="EMBL" id="MT863729">
    <property type="protein sequence ID" value="QPX65332.1"/>
    <property type="molecule type" value="Genomic_DNA"/>
</dbReference>
<protein>
    <submittedName>
        <fullName evidence="1">Uncharacterized protein</fullName>
    </submittedName>
</protein>
<gene>
    <name evidence="1" type="ORF">F372_050</name>
</gene>
<evidence type="ECO:0000313" key="1">
    <source>
        <dbReference type="EMBL" id="QPX65332.1"/>
    </source>
</evidence>
<name>A0A7T3KHL4_9CAUD</name>
<dbReference type="Proteomes" id="UP000595909">
    <property type="component" value="Segment"/>
</dbReference>
<accession>A0A7T3KHL4</accession>
<proteinExistence type="predicted"/>
<organism evidence="1 2">
    <name type="scientific">Campylobacter phage F372</name>
    <dbReference type="NCBI Taxonomy" id="2794375"/>
    <lineage>
        <taxon>Viruses</taxon>
        <taxon>Duplodnaviria</taxon>
        <taxon>Heunggongvirae</taxon>
        <taxon>Uroviricota</taxon>
        <taxon>Caudoviricetes</taxon>
        <taxon>Connertonviridae</taxon>
        <taxon>Fletchervirus</taxon>
        <taxon>Fletchervirus F372</taxon>
    </lineage>
</organism>